<feature type="compositionally biased region" description="Basic and acidic residues" evidence="2">
    <location>
        <begin position="105"/>
        <end position="123"/>
    </location>
</feature>
<feature type="coiled-coil region" evidence="1">
    <location>
        <begin position="124"/>
        <end position="198"/>
    </location>
</feature>
<dbReference type="SMART" id="SM00580">
    <property type="entry name" value="PUG"/>
    <property type="match status" value="1"/>
</dbReference>
<dbReference type="InterPro" id="IPR036339">
    <property type="entry name" value="PUB-like_dom_sf"/>
</dbReference>
<evidence type="ECO:0000313" key="5">
    <source>
        <dbReference type="Proteomes" id="UP001054126"/>
    </source>
</evidence>
<dbReference type="Pfam" id="PF09409">
    <property type="entry name" value="PUB"/>
    <property type="match status" value="1"/>
</dbReference>
<name>A0AAE9WUU6_PLAYO</name>
<dbReference type="InterPro" id="IPR015940">
    <property type="entry name" value="UBA"/>
</dbReference>
<evidence type="ECO:0000256" key="1">
    <source>
        <dbReference type="SAM" id="Coils"/>
    </source>
</evidence>
<gene>
    <name evidence="4" type="ORF">Py17XNL_000801913</name>
</gene>
<accession>A0AAE9WUU6</accession>
<evidence type="ECO:0000256" key="2">
    <source>
        <dbReference type="SAM" id="MobiDB-lite"/>
    </source>
</evidence>
<dbReference type="InterPro" id="IPR018997">
    <property type="entry name" value="PUB_domain"/>
</dbReference>
<evidence type="ECO:0000259" key="3">
    <source>
        <dbReference type="PROSITE" id="PS50030"/>
    </source>
</evidence>
<dbReference type="PANTHER" id="PTHR46713">
    <property type="entry name" value="F13M7.16 PROTEIN"/>
    <property type="match status" value="1"/>
</dbReference>
<feature type="region of interest" description="Disordered" evidence="2">
    <location>
        <begin position="79"/>
        <end position="123"/>
    </location>
</feature>
<dbReference type="Gene3D" id="1.20.58.2190">
    <property type="match status" value="1"/>
</dbReference>
<dbReference type="SUPFAM" id="SSF143503">
    <property type="entry name" value="PUG domain-like"/>
    <property type="match status" value="1"/>
</dbReference>
<feature type="compositionally biased region" description="Polar residues" evidence="2">
    <location>
        <begin position="80"/>
        <end position="99"/>
    </location>
</feature>
<dbReference type="PROSITE" id="PS50030">
    <property type="entry name" value="UBA"/>
    <property type="match status" value="1"/>
</dbReference>
<proteinExistence type="predicted"/>
<reference evidence="4" key="1">
    <citation type="submission" date="2023-01" db="EMBL/GenBank/DDBJ databases">
        <title>Long-Read Genome Assembly and Gene Model Annotations for the Rodent Malaria Parasite Plasmodium yoelii 17XNL.</title>
        <authorList>
            <person name="Mitchell G.J."/>
            <person name="Sebastian A."/>
            <person name="Albert I."/>
            <person name="Lindner S.E."/>
        </authorList>
    </citation>
    <scope>NUCLEOTIDE SEQUENCE</scope>
    <source>
        <strain evidence="4">17XNL clone 1.1</strain>
    </source>
</reference>
<keyword evidence="1" id="KW-0175">Coiled coil</keyword>
<evidence type="ECO:0000313" key="4">
    <source>
        <dbReference type="EMBL" id="WBY56918.1"/>
    </source>
</evidence>
<protein>
    <submittedName>
        <fullName evidence="4">PUB domain-containing protein</fullName>
    </submittedName>
</protein>
<dbReference type="PANTHER" id="PTHR46713:SF1">
    <property type="entry name" value="F13M7.16 PROTEIN"/>
    <property type="match status" value="1"/>
</dbReference>
<dbReference type="EMBL" id="CP115532">
    <property type="protein sequence ID" value="WBY56918.1"/>
    <property type="molecule type" value="Genomic_DNA"/>
</dbReference>
<feature type="domain" description="UBA" evidence="3">
    <location>
        <begin position="28"/>
        <end position="68"/>
    </location>
</feature>
<organism evidence="4 5">
    <name type="scientific">Plasmodium yoelii yoelii</name>
    <dbReference type="NCBI Taxonomy" id="73239"/>
    <lineage>
        <taxon>Eukaryota</taxon>
        <taxon>Sar</taxon>
        <taxon>Alveolata</taxon>
        <taxon>Apicomplexa</taxon>
        <taxon>Aconoidasida</taxon>
        <taxon>Haemosporida</taxon>
        <taxon>Plasmodiidae</taxon>
        <taxon>Plasmodium</taxon>
        <taxon>Plasmodium (Vinckeia)</taxon>
    </lineage>
</organism>
<dbReference type="CDD" id="cd14322">
    <property type="entry name" value="UBA_LATS"/>
    <property type="match status" value="1"/>
</dbReference>
<dbReference type="Proteomes" id="UP001054126">
    <property type="component" value="Chromosome 8"/>
</dbReference>
<dbReference type="AlphaFoldDB" id="A0AAE9WUU6"/>
<sequence>MVRVSYLPTKNKKKKEQNKYIQPIKSIKMEENNKIIDQLIELGYSKEISMRVIKMSEAKTVDEALSWIELIEENPDVVNSKINTDNKGENGNSTESISENVAVDKNIESSKEQKPKLTPEEAQKKAIELQKKIREKKLQKEKEEEIEKEKKRIAMTKEIQKRKEQLEEYERKKYIENLERERNEYKKEKQKQLELLKREYEAKFSMTYNPDSQKKKSIEDLGENQKRDEIAILFNNLKNKHKNNKTELISSLNILRKYFSNIKDNILEKKFQKIKKENKVFIEKIKIYEEMITIFLLVGFEDTGEFYVIKNYPNTYLLSSAIKFIDLVIKNLNS</sequence>